<sequence length="467" mass="52083">LKVGKTNALFASGEDLIMFALTSGTTGQAKFIPVTRRFVDDYRRGWNIFGLKALLDHPNALFRKIVQITSSTREERTPGGLWAGAITGLLAETQKWIVRKHYVTPPAVAGIKDPLAKCYTIARLAVTEDVAFTSTANPSTILRLAQVMGDHSDQLIRDVHDGTLRPPGKTAQHLADDLHPMLAAAPACARRLEKIAARAGRLVPRDVWQLEFLANWTAGTLKLYLARFPEYFGPVPVRDIGLLASEGRFSIPIDDHTPAGILEITSNFLEFIPEQGYGRADPPVLGLADLKLGERYFIVFSNATGLTRYDLGDLVEVVDFYNQTPMIAFLNKGSHISSVTGEKLSEHQAVEAMRILSKRLSQRIEHFLLCPHWGDPPYYVLTLEQALADSCHDDIARQYDAILCDLNIEYRAKRDSLRLAPLKVQRVGDGFFAHDDLKRLADAGRSEQYKRKFLLTQPDADRDLPIL</sequence>
<proteinExistence type="predicted"/>
<organism evidence="3">
    <name type="scientific">marine sediment metagenome</name>
    <dbReference type="NCBI Taxonomy" id="412755"/>
    <lineage>
        <taxon>unclassified sequences</taxon>
        <taxon>metagenomes</taxon>
        <taxon>ecological metagenomes</taxon>
    </lineage>
</organism>
<dbReference type="Pfam" id="PF03321">
    <property type="entry name" value="GH3"/>
    <property type="match status" value="1"/>
</dbReference>
<dbReference type="PANTHER" id="PTHR31901:SF9">
    <property type="entry name" value="GH3 DOMAIN-CONTAINING PROTEIN"/>
    <property type="match status" value="1"/>
</dbReference>
<accession>X0U5R3</accession>
<dbReference type="EMBL" id="BARS01002291">
    <property type="protein sequence ID" value="GAF83845.1"/>
    <property type="molecule type" value="Genomic_DNA"/>
</dbReference>
<reference evidence="3" key="1">
    <citation type="journal article" date="2014" name="Front. Microbiol.">
        <title>High frequency of phylogenetically diverse reductive dehalogenase-homologous genes in deep subseafloor sedimentary metagenomes.</title>
        <authorList>
            <person name="Kawai M."/>
            <person name="Futagami T."/>
            <person name="Toyoda A."/>
            <person name="Takaki Y."/>
            <person name="Nishi S."/>
            <person name="Hori S."/>
            <person name="Arai W."/>
            <person name="Tsubouchi T."/>
            <person name="Morono Y."/>
            <person name="Uchiyama I."/>
            <person name="Ito T."/>
            <person name="Fujiyama A."/>
            <person name="Inagaki F."/>
            <person name="Takami H."/>
        </authorList>
    </citation>
    <scope>NUCLEOTIDE SEQUENCE</scope>
    <source>
        <strain evidence="3">Expedition CK06-06</strain>
    </source>
</reference>
<gene>
    <name evidence="3" type="ORF">S01H1_04324</name>
</gene>
<dbReference type="InterPro" id="IPR055378">
    <property type="entry name" value="GH3_C"/>
</dbReference>
<dbReference type="InterPro" id="IPR004993">
    <property type="entry name" value="GH3"/>
</dbReference>
<dbReference type="GO" id="GO:0005737">
    <property type="term" value="C:cytoplasm"/>
    <property type="evidence" value="ECO:0007669"/>
    <property type="project" value="TreeGrafter"/>
</dbReference>
<dbReference type="AlphaFoldDB" id="X0U5R3"/>
<evidence type="ECO:0000259" key="2">
    <source>
        <dbReference type="Pfam" id="PF23572"/>
    </source>
</evidence>
<evidence type="ECO:0000313" key="3">
    <source>
        <dbReference type="EMBL" id="GAF83845.1"/>
    </source>
</evidence>
<dbReference type="InterPro" id="IPR020845">
    <property type="entry name" value="AMP-binding_CS"/>
</dbReference>
<dbReference type="GO" id="GO:0016881">
    <property type="term" value="F:acid-amino acid ligase activity"/>
    <property type="evidence" value="ECO:0007669"/>
    <property type="project" value="TreeGrafter"/>
</dbReference>
<comment type="caution">
    <text evidence="3">The sequence shown here is derived from an EMBL/GenBank/DDBJ whole genome shotgun (WGS) entry which is preliminary data.</text>
</comment>
<dbReference type="Pfam" id="PF23572">
    <property type="entry name" value="GH3_C"/>
    <property type="match status" value="1"/>
</dbReference>
<feature type="non-terminal residue" evidence="3">
    <location>
        <position position="1"/>
    </location>
</feature>
<dbReference type="InterPro" id="IPR055377">
    <property type="entry name" value="GH3_M"/>
</dbReference>
<dbReference type="Pfam" id="PF23571">
    <property type="entry name" value="GH3_M"/>
    <property type="match status" value="1"/>
</dbReference>
<evidence type="ECO:0000259" key="1">
    <source>
        <dbReference type="Pfam" id="PF23571"/>
    </source>
</evidence>
<name>X0U5R3_9ZZZZ</name>
<dbReference type="PANTHER" id="PTHR31901">
    <property type="entry name" value="GH3 DOMAIN-CONTAINING PROTEIN"/>
    <property type="match status" value="1"/>
</dbReference>
<dbReference type="PROSITE" id="PS00455">
    <property type="entry name" value="AMP_BINDING"/>
    <property type="match status" value="1"/>
</dbReference>
<protein>
    <submittedName>
        <fullName evidence="3">Uncharacterized protein</fullName>
    </submittedName>
</protein>
<feature type="domain" description="GH3 middle" evidence="1">
    <location>
        <begin position="264"/>
        <end position="332"/>
    </location>
</feature>
<feature type="domain" description="GH3 C-terminal" evidence="2">
    <location>
        <begin position="348"/>
        <end position="457"/>
    </location>
</feature>